<dbReference type="AlphaFoldDB" id="A0A284RXY7"/>
<dbReference type="Proteomes" id="UP000219338">
    <property type="component" value="Unassembled WGS sequence"/>
</dbReference>
<evidence type="ECO:0000313" key="2">
    <source>
        <dbReference type="EMBL" id="SJL13617.1"/>
    </source>
</evidence>
<evidence type="ECO:0000256" key="1">
    <source>
        <dbReference type="SAM" id="Coils"/>
    </source>
</evidence>
<evidence type="ECO:0000313" key="3">
    <source>
        <dbReference type="Proteomes" id="UP000219338"/>
    </source>
</evidence>
<reference evidence="3" key="1">
    <citation type="journal article" date="2017" name="Nat. Ecol. Evol.">
        <title>Genome expansion and lineage-specific genetic innovations in the forest pathogenic fungi Armillaria.</title>
        <authorList>
            <person name="Sipos G."/>
            <person name="Prasanna A.N."/>
            <person name="Walter M.C."/>
            <person name="O'Connor E."/>
            <person name="Balint B."/>
            <person name="Krizsan K."/>
            <person name="Kiss B."/>
            <person name="Hess J."/>
            <person name="Varga T."/>
            <person name="Slot J."/>
            <person name="Riley R."/>
            <person name="Boka B."/>
            <person name="Rigling D."/>
            <person name="Barry K."/>
            <person name="Lee J."/>
            <person name="Mihaltcheva S."/>
            <person name="LaButti K."/>
            <person name="Lipzen A."/>
            <person name="Waldron R."/>
            <person name="Moloney N.M."/>
            <person name="Sperisen C."/>
            <person name="Kredics L."/>
            <person name="Vagvoelgyi C."/>
            <person name="Patrignani A."/>
            <person name="Fitzpatrick D."/>
            <person name="Nagy I."/>
            <person name="Doyle S."/>
            <person name="Anderson J.B."/>
            <person name="Grigoriev I.V."/>
            <person name="Gueldener U."/>
            <person name="Muensterkoetter M."/>
            <person name="Nagy L.G."/>
        </authorList>
    </citation>
    <scope>NUCLEOTIDE SEQUENCE [LARGE SCALE GENOMIC DNA]</scope>
    <source>
        <strain evidence="3">C18/9</strain>
    </source>
</reference>
<feature type="coiled-coil region" evidence="1">
    <location>
        <begin position="20"/>
        <end position="65"/>
    </location>
</feature>
<protein>
    <submittedName>
        <fullName evidence="2">Uncharacterized protein</fullName>
    </submittedName>
</protein>
<sequence>MEDYTVPRFSKTRNESTAIISSLSTSLDELKKEADAQRKAFHALEERLQSQINKLKKYTEDTEQKFDLLKRYNEDAKQKLTEQLKFEVLDRFCGGLTGILQKNINDLKILLYILSVELENPMLTYAPVAFVFVTYYLYHERNALPDFFYQFPPRLHLKSLEFRKPACGPNKGTPGFCAATKRRIPPTSELTLGALSGIMDGPYSDIIQLLIHLWVIRAGLANKQSIAHPIPNITETLHDLIHDPDQQALIEQILPSLVEEEGINDQIKYFVSS</sequence>
<keyword evidence="3" id="KW-1185">Reference proteome</keyword>
<dbReference type="OrthoDB" id="3041485at2759"/>
<keyword evidence="1" id="KW-0175">Coiled coil</keyword>
<accession>A0A284RXY7</accession>
<proteinExistence type="predicted"/>
<organism evidence="2 3">
    <name type="scientific">Armillaria ostoyae</name>
    <name type="common">Armillaria root rot fungus</name>
    <dbReference type="NCBI Taxonomy" id="47428"/>
    <lineage>
        <taxon>Eukaryota</taxon>
        <taxon>Fungi</taxon>
        <taxon>Dikarya</taxon>
        <taxon>Basidiomycota</taxon>
        <taxon>Agaricomycotina</taxon>
        <taxon>Agaricomycetes</taxon>
        <taxon>Agaricomycetidae</taxon>
        <taxon>Agaricales</taxon>
        <taxon>Marasmiineae</taxon>
        <taxon>Physalacriaceae</taxon>
        <taxon>Armillaria</taxon>
    </lineage>
</organism>
<name>A0A284RXY7_ARMOS</name>
<gene>
    <name evidence="2" type="ORF">ARMOST_17063</name>
</gene>
<dbReference type="EMBL" id="FUEG01000020">
    <property type="protein sequence ID" value="SJL13617.1"/>
    <property type="molecule type" value="Genomic_DNA"/>
</dbReference>